<keyword evidence="1" id="KW-1133">Transmembrane helix</keyword>
<dbReference type="AlphaFoldDB" id="A0AAI8AA58"/>
<reference evidence="3" key="1">
    <citation type="submission" date="2012-02" db="EMBL/GenBank/DDBJ databases">
        <title>Complete genome sequence of Rickettsia rhipicephali strain 3-7-female6-CWPP.</title>
        <authorList>
            <person name="Johnson S.L."/>
            <person name="Munk A.C."/>
            <person name="Han S."/>
            <person name="Bruce D.C."/>
            <person name="Dasch G.A."/>
        </authorList>
    </citation>
    <scope>NUCLEOTIDE SEQUENCE [LARGE SCALE GENOMIC DNA]</scope>
    <source>
        <strain evidence="3">3-7-female6-CWPP</strain>
    </source>
</reference>
<dbReference type="EMBL" id="CP003342">
    <property type="protein sequence ID" value="AFC72558.1"/>
    <property type="molecule type" value="Genomic_DNA"/>
</dbReference>
<keyword evidence="3" id="KW-1185">Reference proteome</keyword>
<proteinExistence type="predicted"/>
<sequence length="45" mass="4815">MGKYFSGHTAQIIGTVSLKLLSYALLAVFIYGGSSILQKLLALKV</sequence>
<keyword evidence="1" id="KW-0472">Membrane</keyword>
<evidence type="ECO:0000313" key="3">
    <source>
        <dbReference type="Proteomes" id="UP000008006"/>
    </source>
</evidence>
<feature type="transmembrane region" description="Helical" evidence="1">
    <location>
        <begin position="20"/>
        <end position="42"/>
    </location>
</feature>
<evidence type="ECO:0000256" key="1">
    <source>
        <dbReference type="SAM" id="Phobius"/>
    </source>
</evidence>
<evidence type="ECO:0000313" key="2">
    <source>
        <dbReference type="EMBL" id="AFC72558.1"/>
    </source>
</evidence>
<dbReference type="RefSeq" id="WP_014408766.1">
    <property type="nucleotide sequence ID" value="NC_017042.1"/>
</dbReference>
<dbReference type="KEGG" id="rre:MCC_05155"/>
<name>A0AAI8AA58_RICR3</name>
<keyword evidence="1" id="KW-0812">Transmembrane</keyword>
<organism evidence="2 3">
    <name type="scientific">Rickettsia rhipicephali (strain 3-7-female6-CWPP)</name>
    <dbReference type="NCBI Taxonomy" id="1105113"/>
    <lineage>
        <taxon>Bacteria</taxon>
        <taxon>Pseudomonadati</taxon>
        <taxon>Pseudomonadota</taxon>
        <taxon>Alphaproteobacteria</taxon>
        <taxon>Rickettsiales</taxon>
        <taxon>Rickettsiaceae</taxon>
        <taxon>Rickettsieae</taxon>
        <taxon>Rickettsia</taxon>
        <taxon>spotted fever group</taxon>
    </lineage>
</organism>
<gene>
    <name evidence="2" type="ordered locus">MCC_05155</name>
</gene>
<accession>A0AAI8AA58</accession>
<dbReference type="Proteomes" id="UP000008006">
    <property type="component" value="Chromosome"/>
</dbReference>
<protein>
    <submittedName>
        <fullName evidence="2">Amino acid permease</fullName>
    </submittedName>
</protein>